<dbReference type="VEuPathDB" id="FungiDB:Bcin12g00650"/>
<dbReference type="RefSeq" id="XP_024551996.1">
    <property type="nucleotide sequence ID" value="XM_024696190.1"/>
</dbReference>
<gene>
    <name evidence="2" type="ORF">BCIN_12g00650</name>
</gene>
<proteinExistence type="predicted"/>
<dbReference type="Proteomes" id="UP000001798">
    <property type="component" value="Chromosome 12"/>
</dbReference>
<sequence>MQFNIESISKPKTKSVIDMLLESIDLGRSHRGSRHALSHLSNHQGSTSGCYDIRHEKNGVHWEGCPNFNPSPRQLSPRDQLSMHRMMSSPRGDPRMGDHSPPSTGLSLPLLQRNHSSPNERYLEGSGGLEALAMGGIGPRSRSIGQNPGGLEALRLGRQDPRDRNHILGAAPLGLEDFEQLRRRRLQSDMGSDQRGTFEHLINRNIASRSLNQGHPHPSRQNLHEDIYPDSSLQSPRYYSPRAPISRTQFQDLGPGPPEYPMTPDYQPAAYYPNSPHLSQRSTPRMMYDERNETAMRSPHSHHNNLHQSPNPLMYGEMDSPLTSSRYGSIHSRSPLGGGSNTDLQREMIEQRSMRIEPSMMHYNTHDRSQGGSRNYGSPLNTNYQSPYVEDWVSEVGMGPDEMMQRQAAMEGGGFFYDERAGISLDDGYGRSRLV</sequence>
<evidence type="ECO:0000313" key="2">
    <source>
        <dbReference type="EMBL" id="ATZ55471.1"/>
    </source>
</evidence>
<feature type="region of interest" description="Disordered" evidence="1">
    <location>
        <begin position="210"/>
        <end position="235"/>
    </location>
</feature>
<reference evidence="2 3" key="3">
    <citation type="journal article" date="2017" name="Mol. Plant Pathol.">
        <title>A gapless genome sequence of the fungus Botrytis cinerea.</title>
        <authorList>
            <person name="Van Kan J.A."/>
            <person name="Stassen J.H."/>
            <person name="Mosbach A."/>
            <person name="Van Der Lee T.A."/>
            <person name="Faino L."/>
            <person name="Farmer A.D."/>
            <person name="Papasotiriou D.G."/>
            <person name="Zhou S."/>
            <person name="Seidl M.F."/>
            <person name="Cottam E."/>
            <person name="Edel D."/>
            <person name="Hahn M."/>
            <person name="Schwartz D.C."/>
            <person name="Dietrich R.A."/>
            <person name="Widdison S."/>
            <person name="Scalliet G."/>
        </authorList>
    </citation>
    <scope>NUCLEOTIDE SEQUENCE [LARGE SCALE GENOMIC DNA]</scope>
    <source>
        <strain evidence="2 3">B05.10</strain>
    </source>
</reference>
<protein>
    <submittedName>
        <fullName evidence="2">Uncharacterized protein</fullName>
    </submittedName>
</protein>
<feature type="region of interest" description="Disordered" evidence="1">
    <location>
        <begin position="84"/>
        <end position="121"/>
    </location>
</feature>
<reference evidence="2 3" key="2">
    <citation type="journal article" date="2012" name="Eukaryot. Cell">
        <title>Genome update of Botrytis cinerea strains B05.10 and T4.</title>
        <authorList>
            <person name="Staats M."/>
            <person name="van Kan J.A."/>
        </authorList>
    </citation>
    <scope>NUCLEOTIDE SEQUENCE [LARGE SCALE GENOMIC DNA]</scope>
    <source>
        <strain evidence="2 3">B05.10</strain>
    </source>
</reference>
<evidence type="ECO:0000313" key="3">
    <source>
        <dbReference type="Proteomes" id="UP000001798"/>
    </source>
</evidence>
<feature type="compositionally biased region" description="Low complexity" evidence="1">
    <location>
        <begin position="100"/>
        <end position="111"/>
    </location>
</feature>
<dbReference type="GeneID" id="36394690"/>
<feature type="region of interest" description="Disordered" evidence="1">
    <location>
        <begin position="139"/>
        <end position="158"/>
    </location>
</feature>
<dbReference type="OrthoDB" id="3506445at2759"/>
<keyword evidence="3" id="KW-1185">Reference proteome</keyword>
<dbReference type="AlphaFoldDB" id="A0A384JY68"/>
<dbReference type="EMBL" id="CP009816">
    <property type="protein sequence ID" value="ATZ55471.1"/>
    <property type="molecule type" value="Genomic_DNA"/>
</dbReference>
<accession>A0A384JY68</accession>
<organism evidence="2 3">
    <name type="scientific">Botryotinia fuckeliana (strain B05.10)</name>
    <name type="common">Noble rot fungus</name>
    <name type="synonym">Botrytis cinerea</name>
    <dbReference type="NCBI Taxonomy" id="332648"/>
    <lineage>
        <taxon>Eukaryota</taxon>
        <taxon>Fungi</taxon>
        <taxon>Dikarya</taxon>
        <taxon>Ascomycota</taxon>
        <taxon>Pezizomycotina</taxon>
        <taxon>Leotiomycetes</taxon>
        <taxon>Helotiales</taxon>
        <taxon>Sclerotiniaceae</taxon>
        <taxon>Botrytis</taxon>
    </lineage>
</organism>
<reference evidence="2 3" key="1">
    <citation type="journal article" date="2011" name="PLoS Genet.">
        <title>Genomic analysis of the necrotrophic fungal pathogens Sclerotinia sclerotiorum and Botrytis cinerea.</title>
        <authorList>
            <person name="Amselem J."/>
            <person name="Cuomo C.A."/>
            <person name="van Kan J.A."/>
            <person name="Viaud M."/>
            <person name="Benito E.P."/>
            <person name="Couloux A."/>
            <person name="Coutinho P.M."/>
            <person name="de Vries R.P."/>
            <person name="Dyer P.S."/>
            <person name="Fillinger S."/>
            <person name="Fournier E."/>
            <person name="Gout L."/>
            <person name="Hahn M."/>
            <person name="Kohn L."/>
            <person name="Lapalu N."/>
            <person name="Plummer K.M."/>
            <person name="Pradier J.M."/>
            <person name="Quevillon E."/>
            <person name="Sharon A."/>
            <person name="Simon A."/>
            <person name="ten Have A."/>
            <person name="Tudzynski B."/>
            <person name="Tudzynski P."/>
            <person name="Wincker P."/>
            <person name="Andrew M."/>
            <person name="Anthouard V."/>
            <person name="Beever R.E."/>
            <person name="Beffa R."/>
            <person name="Benoit I."/>
            <person name="Bouzid O."/>
            <person name="Brault B."/>
            <person name="Chen Z."/>
            <person name="Choquer M."/>
            <person name="Collemare J."/>
            <person name="Cotton P."/>
            <person name="Danchin E.G."/>
            <person name="Da Silva C."/>
            <person name="Gautier A."/>
            <person name="Giraud C."/>
            <person name="Giraud T."/>
            <person name="Gonzalez C."/>
            <person name="Grossetete S."/>
            <person name="Guldener U."/>
            <person name="Henrissat B."/>
            <person name="Howlett B.J."/>
            <person name="Kodira C."/>
            <person name="Kretschmer M."/>
            <person name="Lappartient A."/>
            <person name="Leroch M."/>
            <person name="Levis C."/>
            <person name="Mauceli E."/>
            <person name="Neuveglise C."/>
            <person name="Oeser B."/>
            <person name="Pearson M."/>
            <person name="Poulain J."/>
            <person name="Poussereau N."/>
            <person name="Quesneville H."/>
            <person name="Rascle C."/>
            <person name="Schumacher J."/>
            <person name="Segurens B."/>
            <person name="Sexton A."/>
            <person name="Silva E."/>
            <person name="Sirven C."/>
            <person name="Soanes D.M."/>
            <person name="Talbot N.J."/>
            <person name="Templeton M."/>
            <person name="Yandava C."/>
            <person name="Yarden O."/>
            <person name="Zeng Q."/>
            <person name="Rollins J.A."/>
            <person name="Lebrun M.H."/>
            <person name="Dickman M."/>
        </authorList>
    </citation>
    <scope>NUCLEOTIDE SEQUENCE [LARGE SCALE GENOMIC DNA]</scope>
    <source>
        <strain evidence="2 3">B05.10</strain>
    </source>
</reference>
<dbReference type="KEGG" id="bfu:BCIN_12g00650"/>
<evidence type="ECO:0000256" key="1">
    <source>
        <dbReference type="SAM" id="MobiDB-lite"/>
    </source>
</evidence>
<name>A0A384JY68_BOTFB</name>